<feature type="transmembrane region" description="Helical" evidence="1">
    <location>
        <begin position="29"/>
        <end position="49"/>
    </location>
</feature>
<dbReference type="RefSeq" id="WP_073202643.1">
    <property type="nucleotide sequence ID" value="NZ_FRCZ01000006.1"/>
</dbReference>
<dbReference type="EMBL" id="FRCZ01000006">
    <property type="protein sequence ID" value="SHN27656.1"/>
    <property type="molecule type" value="Genomic_DNA"/>
</dbReference>
<dbReference type="Pfam" id="PF14317">
    <property type="entry name" value="YcxB"/>
    <property type="match status" value="1"/>
</dbReference>
<evidence type="ECO:0000313" key="4">
    <source>
        <dbReference type="Proteomes" id="UP000184184"/>
    </source>
</evidence>
<gene>
    <name evidence="3" type="ORF">SAMN05216179_2987</name>
</gene>
<accession>A0A1M7QAL5</accession>
<dbReference type="OrthoDB" id="2866610at2"/>
<feature type="domain" description="YcxB-like C-terminal" evidence="2">
    <location>
        <begin position="102"/>
        <end position="162"/>
    </location>
</feature>
<protein>
    <submittedName>
        <fullName evidence="3">YcxB-like protein</fullName>
    </submittedName>
</protein>
<organism evidence="3 4">
    <name type="scientific">Gracilibacillus kekensis</name>
    <dbReference type="NCBI Taxonomy" id="1027249"/>
    <lineage>
        <taxon>Bacteria</taxon>
        <taxon>Bacillati</taxon>
        <taxon>Bacillota</taxon>
        <taxon>Bacilli</taxon>
        <taxon>Bacillales</taxon>
        <taxon>Bacillaceae</taxon>
        <taxon>Gracilibacillus</taxon>
    </lineage>
</organism>
<dbReference type="Proteomes" id="UP000184184">
    <property type="component" value="Unassembled WGS sequence"/>
</dbReference>
<feature type="transmembrane region" description="Helical" evidence="1">
    <location>
        <begin position="55"/>
        <end position="76"/>
    </location>
</feature>
<reference evidence="3 4" key="1">
    <citation type="submission" date="2016-11" db="EMBL/GenBank/DDBJ databases">
        <authorList>
            <person name="Jaros S."/>
            <person name="Januszkiewicz K."/>
            <person name="Wedrychowicz H."/>
        </authorList>
    </citation>
    <scope>NUCLEOTIDE SEQUENCE [LARGE SCALE GENOMIC DNA]</scope>
    <source>
        <strain evidence="3 4">CGMCC 1.10681</strain>
    </source>
</reference>
<sequence length="170" mass="19918">MENEQPLVFGGKLSIKDFEKYTLFHSRKLFIVMFVLVFLLVYVLSNGLVVESLSISTIIDITLAAVFGLVGVVVLYGRLYQIARKNYKSESLMKLFQTYTVDESRIIMETEQSKVTYHWSDVRSIHELNDMFLLYVAVRKAMVIPKKYFNNNEDMETFKLFLNKRTNYKP</sequence>
<keyword evidence="4" id="KW-1185">Reference proteome</keyword>
<keyword evidence="1" id="KW-0472">Membrane</keyword>
<name>A0A1M7QAL5_9BACI</name>
<keyword evidence="1" id="KW-1133">Transmembrane helix</keyword>
<proteinExistence type="predicted"/>
<dbReference type="AlphaFoldDB" id="A0A1M7QAL5"/>
<keyword evidence="1" id="KW-0812">Transmembrane</keyword>
<dbReference type="InterPro" id="IPR025588">
    <property type="entry name" value="YcxB-like_C"/>
</dbReference>
<evidence type="ECO:0000256" key="1">
    <source>
        <dbReference type="SAM" id="Phobius"/>
    </source>
</evidence>
<evidence type="ECO:0000259" key="2">
    <source>
        <dbReference type="Pfam" id="PF14317"/>
    </source>
</evidence>
<evidence type="ECO:0000313" key="3">
    <source>
        <dbReference type="EMBL" id="SHN27656.1"/>
    </source>
</evidence>